<sequence>MIKDPRKLHEELQLQQLDQLESHINVNERLLHQMLWFGDYSYYSHRLIYHKDTLKIETPTFAENEQGYACAILSVPLQSFSVRIIQGKVNIGFVTYTKDFPLDNNLTQQADAIRVVFADGTFVGPEYEINRPKADFDLTSGVRTVSLNSEDYTISVSDQTTSIVGFKNVNTIGLFPIIALKSGTVIQVL</sequence>
<dbReference type="AlphaFoldDB" id="A0A0A1TYF8"/>
<accession>A0A0A1TYF8</accession>
<dbReference type="KEGG" id="eiv:EIN_378360"/>
<keyword evidence="2" id="KW-1185">Reference proteome</keyword>
<evidence type="ECO:0000313" key="1">
    <source>
        <dbReference type="EMBL" id="ELP83531.1"/>
    </source>
</evidence>
<evidence type="ECO:0000313" key="2">
    <source>
        <dbReference type="Proteomes" id="UP000014680"/>
    </source>
</evidence>
<dbReference type="GeneID" id="14882398"/>
<name>A0A0A1TYF8_ENTIV</name>
<gene>
    <name evidence="1" type="ORF">EIN_378360</name>
</gene>
<dbReference type="Proteomes" id="UP000014680">
    <property type="component" value="Unassembled WGS sequence"/>
</dbReference>
<organism evidence="1 2">
    <name type="scientific">Entamoeba invadens IP1</name>
    <dbReference type="NCBI Taxonomy" id="370355"/>
    <lineage>
        <taxon>Eukaryota</taxon>
        <taxon>Amoebozoa</taxon>
        <taxon>Evosea</taxon>
        <taxon>Archamoebae</taxon>
        <taxon>Mastigamoebida</taxon>
        <taxon>Entamoebidae</taxon>
        <taxon>Entamoeba</taxon>
    </lineage>
</organism>
<dbReference type="RefSeq" id="XP_004182877.1">
    <property type="nucleotide sequence ID" value="XM_004182829.1"/>
</dbReference>
<reference evidence="1 2" key="1">
    <citation type="submission" date="2012-10" db="EMBL/GenBank/DDBJ databases">
        <authorList>
            <person name="Zafar N."/>
            <person name="Inman J."/>
            <person name="Hall N."/>
            <person name="Lorenzi H."/>
            <person name="Caler E."/>
        </authorList>
    </citation>
    <scope>NUCLEOTIDE SEQUENCE [LARGE SCALE GENOMIC DNA]</scope>
    <source>
        <strain evidence="1 2">IP1</strain>
    </source>
</reference>
<dbReference type="VEuPathDB" id="AmoebaDB:EIN_378360"/>
<proteinExistence type="predicted"/>
<protein>
    <submittedName>
        <fullName evidence="1">Uncharacterized protein</fullName>
    </submittedName>
</protein>
<dbReference type="EMBL" id="KB207268">
    <property type="protein sequence ID" value="ELP83531.1"/>
    <property type="molecule type" value="Genomic_DNA"/>
</dbReference>